<proteinExistence type="predicted"/>
<reference evidence="3" key="1">
    <citation type="submission" date="2022-11" db="EMBL/GenBank/DDBJ databases">
        <authorList>
            <person name="Scott C."/>
            <person name="Bruce N."/>
        </authorList>
    </citation>
    <scope>NUCLEOTIDE SEQUENCE</scope>
</reference>
<feature type="domain" description="AMP-binding enzyme C-terminal" evidence="2">
    <location>
        <begin position="390"/>
        <end position="472"/>
    </location>
</feature>
<protein>
    <submittedName>
        <fullName evidence="3">Uncharacterized protein</fullName>
    </submittedName>
</protein>
<evidence type="ECO:0000259" key="1">
    <source>
        <dbReference type="Pfam" id="PF00501"/>
    </source>
</evidence>
<evidence type="ECO:0000259" key="2">
    <source>
        <dbReference type="Pfam" id="PF13193"/>
    </source>
</evidence>
<gene>
    <name evidence="3" type="ORF">PPNO1_LOCUS1410</name>
</gene>
<feature type="domain" description="AMP-dependent synthetase/ligase" evidence="1">
    <location>
        <begin position="34"/>
        <end position="175"/>
    </location>
</feature>
<name>A0A9P1GWJ0_9PEZI</name>
<dbReference type="Gene3D" id="3.40.50.12780">
    <property type="entry name" value="N-terminal domain of ligase-like"/>
    <property type="match status" value="1"/>
</dbReference>
<organism evidence="3 4">
    <name type="scientific">Parascedosporium putredinis</name>
    <dbReference type="NCBI Taxonomy" id="1442378"/>
    <lineage>
        <taxon>Eukaryota</taxon>
        <taxon>Fungi</taxon>
        <taxon>Dikarya</taxon>
        <taxon>Ascomycota</taxon>
        <taxon>Pezizomycotina</taxon>
        <taxon>Sordariomycetes</taxon>
        <taxon>Hypocreomycetidae</taxon>
        <taxon>Microascales</taxon>
        <taxon>Microascaceae</taxon>
        <taxon>Parascedosporium</taxon>
    </lineage>
</organism>
<dbReference type="SUPFAM" id="SSF56801">
    <property type="entry name" value="Acetyl-CoA synthetase-like"/>
    <property type="match status" value="1"/>
</dbReference>
<dbReference type="Pfam" id="PF13193">
    <property type="entry name" value="AMP-binding_C"/>
    <property type="match status" value="1"/>
</dbReference>
<evidence type="ECO:0000313" key="3">
    <source>
        <dbReference type="EMBL" id="CAI4211634.1"/>
    </source>
</evidence>
<dbReference type="PANTHER" id="PTHR43201:SF6">
    <property type="entry name" value="ACYL COA SYNTHETASE (EUROFUNG)"/>
    <property type="match status" value="1"/>
</dbReference>
<dbReference type="InterPro" id="IPR000873">
    <property type="entry name" value="AMP-dep_synth/lig_dom"/>
</dbReference>
<dbReference type="AlphaFoldDB" id="A0A9P1GWJ0"/>
<sequence length="495" mass="54463">MHKPGGADPAAFAAAGSRGPPLVDLTLGELLELQTYQNGSKECLVIPWTGARWTYNELNQQSYLLAQSLLAMGIGSGDRVGIMAGNCEQYAAVFFAVARIGAILVILNNTYTPTEAMYAIKFSECKVFFTTQKIGRVDNSRLLIQLDNEVKKPKIIILRGPNGKYPTYDQLQPRQQLPLHRRPHAPHLQRHPLLPPPLFHCFGLVLGLLAVLTHGGKIVYPAEVFDPAATLRAVTEEGCTALHGVPAMFDTLFDQLPAGFECKTLRTGIQLRPDRSLPTCFNAFTDDLIDKRLTTVGTLMPHAHAKIVDRDGNIVPLGERGELCIGGYQLQAGYWNNSEKTNECMIRDAAGVLWLHTGDEAVFDADGYCSITGRFKDIIIRGGENIYPLEIEERLIAHPSIGRAIVVALADKHYGEIVGAFLELREGCILPDDAEIAEWVRSRLGRHKVPSRLFWLGRDGVPAGVPLTGSGKVKKYEMAQLGNKLMKELKAPARL</sequence>
<dbReference type="Pfam" id="PF00501">
    <property type="entry name" value="AMP-binding"/>
    <property type="match status" value="3"/>
</dbReference>
<dbReference type="Gene3D" id="3.30.300.30">
    <property type="match status" value="1"/>
</dbReference>
<dbReference type="Proteomes" id="UP000838763">
    <property type="component" value="Unassembled WGS sequence"/>
</dbReference>
<dbReference type="InterPro" id="IPR025110">
    <property type="entry name" value="AMP-bd_C"/>
</dbReference>
<keyword evidence="4" id="KW-1185">Reference proteome</keyword>
<dbReference type="OrthoDB" id="10253115at2759"/>
<feature type="domain" description="AMP-dependent synthetase/ligase" evidence="1">
    <location>
        <begin position="285"/>
        <end position="335"/>
    </location>
</feature>
<feature type="domain" description="AMP-dependent synthetase/ligase" evidence="1">
    <location>
        <begin position="193"/>
        <end position="257"/>
    </location>
</feature>
<dbReference type="Gene3D" id="3.40.50.980">
    <property type="match status" value="2"/>
</dbReference>
<dbReference type="GO" id="GO:0006631">
    <property type="term" value="P:fatty acid metabolic process"/>
    <property type="evidence" value="ECO:0007669"/>
    <property type="project" value="TreeGrafter"/>
</dbReference>
<evidence type="ECO:0000313" key="4">
    <source>
        <dbReference type="Proteomes" id="UP000838763"/>
    </source>
</evidence>
<comment type="caution">
    <text evidence="3">The sequence shown here is derived from an EMBL/GenBank/DDBJ whole genome shotgun (WGS) entry which is preliminary data.</text>
</comment>
<dbReference type="InterPro" id="IPR042099">
    <property type="entry name" value="ANL_N_sf"/>
</dbReference>
<dbReference type="InterPro" id="IPR045851">
    <property type="entry name" value="AMP-bd_C_sf"/>
</dbReference>
<accession>A0A9P1GWJ0</accession>
<dbReference type="PANTHER" id="PTHR43201">
    <property type="entry name" value="ACYL-COA SYNTHETASE"/>
    <property type="match status" value="1"/>
</dbReference>
<dbReference type="EMBL" id="CALLCH030000002">
    <property type="protein sequence ID" value="CAI4211634.1"/>
    <property type="molecule type" value="Genomic_DNA"/>
</dbReference>
<dbReference type="GO" id="GO:0031956">
    <property type="term" value="F:medium-chain fatty acid-CoA ligase activity"/>
    <property type="evidence" value="ECO:0007669"/>
    <property type="project" value="TreeGrafter"/>
</dbReference>